<dbReference type="AlphaFoldDB" id="A0A9E3H6D6"/>
<gene>
    <name evidence="2" type="ORF">KME28_06825</name>
</gene>
<accession>A0A9E3H6D6</accession>
<evidence type="ECO:0000259" key="1">
    <source>
        <dbReference type="Pfam" id="PF07878"/>
    </source>
</evidence>
<evidence type="ECO:0000313" key="3">
    <source>
        <dbReference type="Proteomes" id="UP000813215"/>
    </source>
</evidence>
<feature type="domain" description="CopG-like ribbon-helix-helix" evidence="1">
    <location>
        <begin position="1"/>
        <end position="37"/>
    </location>
</feature>
<organism evidence="2 3">
    <name type="scientific">Pelatocladus maniniholoensis HA4357-MV3</name>
    <dbReference type="NCBI Taxonomy" id="1117104"/>
    <lineage>
        <taxon>Bacteria</taxon>
        <taxon>Bacillati</taxon>
        <taxon>Cyanobacteriota</taxon>
        <taxon>Cyanophyceae</taxon>
        <taxon>Nostocales</taxon>
        <taxon>Nostocaceae</taxon>
        <taxon>Pelatocladus</taxon>
    </lineage>
</organism>
<reference evidence="2" key="1">
    <citation type="submission" date="2021-05" db="EMBL/GenBank/DDBJ databases">
        <authorList>
            <person name="Pietrasiak N."/>
            <person name="Ward R."/>
            <person name="Stajich J.E."/>
            <person name="Kurbessoian T."/>
        </authorList>
    </citation>
    <scope>NUCLEOTIDE SEQUENCE</scope>
    <source>
        <strain evidence="2">HA4357-MV3</strain>
    </source>
</reference>
<reference evidence="2" key="2">
    <citation type="journal article" date="2022" name="Microbiol. Resour. Announc.">
        <title>Metagenome Sequencing to Explore Phylogenomics of Terrestrial Cyanobacteria.</title>
        <authorList>
            <person name="Ward R.D."/>
            <person name="Stajich J.E."/>
            <person name="Johansen J.R."/>
            <person name="Huntemann M."/>
            <person name="Clum A."/>
            <person name="Foster B."/>
            <person name="Foster B."/>
            <person name="Roux S."/>
            <person name="Palaniappan K."/>
            <person name="Varghese N."/>
            <person name="Mukherjee S."/>
            <person name="Reddy T.B.K."/>
            <person name="Daum C."/>
            <person name="Copeland A."/>
            <person name="Chen I.A."/>
            <person name="Ivanova N.N."/>
            <person name="Kyrpides N.C."/>
            <person name="Shapiro N."/>
            <person name="Eloe-Fadrosh E.A."/>
            <person name="Pietrasiak N."/>
        </authorList>
    </citation>
    <scope>NUCLEOTIDE SEQUENCE</scope>
    <source>
        <strain evidence="2">HA4357-MV3</strain>
    </source>
</reference>
<sequence>MSRTSVTIPEPVFDWFKQYCNKQKRSVSAQISYMIEQLKESEEK</sequence>
<name>A0A9E3H6D6_9NOST</name>
<evidence type="ECO:0000313" key="2">
    <source>
        <dbReference type="EMBL" id="MBW4431437.1"/>
    </source>
</evidence>
<proteinExistence type="predicted"/>
<dbReference type="Proteomes" id="UP000813215">
    <property type="component" value="Unassembled WGS sequence"/>
</dbReference>
<dbReference type="InterPro" id="IPR012869">
    <property type="entry name" value="RHH_5"/>
</dbReference>
<dbReference type="EMBL" id="JAHHHW010000070">
    <property type="protein sequence ID" value="MBW4431437.1"/>
    <property type="molecule type" value="Genomic_DNA"/>
</dbReference>
<dbReference type="Pfam" id="PF07878">
    <property type="entry name" value="RHH_5"/>
    <property type="match status" value="1"/>
</dbReference>
<protein>
    <submittedName>
        <fullName evidence="2">CopG family transcriptional regulator</fullName>
    </submittedName>
</protein>
<comment type="caution">
    <text evidence="2">The sequence shown here is derived from an EMBL/GenBank/DDBJ whole genome shotgun (WGS) entry which is preliminary data.</text>
</comment>